<evidence type="ECO:0000313" key="1">
    <source>
        <dbReference type="EMBL" id="QID82044.1"/>
    </source>
</evidence>
<dbReference type="EMBL" id="CP048995">
    <property type="protein sequence ID" value="QID82044.1"/>
    <property type="molecule type" value="Genomic_DNA"/>
</dbReference>
<sequence>MAGDSISADGTGVHPVELSVYSVLSTDLDGLYQSINELRESQALLILMLRKVRDKLRREGQVLYDPEPFKPTMDKLADLSARVRILSQRYEELQGNARALNN</sequence>
<gene>
    <name evidence="1" type="primary">SNN1_1</name>
    <name evidence="1" type="ORF">GRS66_004446</name>
</gene>
<dbReference type="OrthoDB" id="4065244at2759"/>
<dbReference type="AlphaFoldDB" id="A0A6C1E0J8"/>
<name>A0A6C1E0J8_SACPS</name>
<accession>A0A6C1E0J8</accession>
<evidence type="ECO:0000313" key="2">
    <source>
        <dbReference type="Proteomes" id="UP000501346"/>
    </source>
</evidence>
<dbReference type="SMR" id="A0A6C1E0J8"/>
<organism evidence="1 2">
    <name type="scientific">Saccharomyces pastorianus</name>
    <name type="common">Lager yeast</name>
    <name type="synonym">Saccharomyces cerevisiae x Saccharomyces eubayanus</name>
    <dbReference type="NCBI Taxonomy" id="27292"/>
    <lineage>
        <taxon>Eukaryota</taxon>
        <taxon>Fungi</taxon>
        <taxon>Dikarya</taxon>
        <taxon>Ascomycota</taxon>
        <taxon>Saccharomycotina</taxon>
        <taxon>Saccharomycetes</taxon>
        <taxon>Saccharomycetales</taxon>
        <taxon>Saccharomycetaceae</taxon>
        <taxon>Saccharomyces</taxon>
    </lineage>
</organism>
<proteinExistence type="predicted"/>
<dbReference type="Proteomes" id="UP000501346">
    <property type="component" value="Chromosome ScXIV"/>
</dbReference>
<protein>
    <submittedName>
        <fullName evidence="1">Bioproteinsis of lysosome-organelles complex 1 subunit snn1</fullName>
    </submittedName>
</protein>
<keyword evidence="2" id="KW-1185">Reference proteome</keyword>
<reference evidence="1 2" key="1">
    <citation type="journal article" date="2019" name="BMC Genomics">
        <title>Chromosome level assembly and comparative genome analysis confirm lager-brewing yeasts originated from a single hybridization.</title>
        <authorList>
            <person name="Salazar A.N."/>
            <person name="Gorter de Vries A.R."/>
            <person name="van den Broek M."/>
            <person name="Brouwers N."/>
            <person name="de la Torre Cortes P."/>
            <person name="Kuijpers N.G.A."/>
            <person name="Daran J.G."/>
            <person name="Abeel T."/>
        </authorList>
    </citation>
    <scope>NUCLEOTIDE SEQUENCE [LARGE SCALE GENOMIC DNA]</scope>
    <source>
        <strain evidence="1 2">CBS 1483</strain>
    </source>
</reference>